<dbReference type="GO" id="GO:0000981">
    <property type="term" value="F:DNA-binding transcription factor activity, RNA polymerase II-specific"/>
    <property type="evidence" value="ECO:0007669"/>
    <property type="project" value="InterPro"/>
</dbReference>
<evidence type="ECO:0000259" key="1">
    <source>
        <dbReference type="PROSITE" id="PS50048"/>
    </source>
</evidence>
<dbReference type="CDD" id="cd00067">
    <property type="entry name" value="GAL4"/>
    <property type="match status" value="1"/>
</dbReference>
<organism evidence="2 3">
    <name type="scientific">Thelephora terrestris</name>
    <dbReference type="NCBI Taxonomy" id="56493"/>
    <lineage>
        <taxon>Eukaryota</taxon>
        <taxon>Fungi</taxon>
        <taxon>Dikarya</taxon>
        <taxon>Basidiomycota</taxon>
        <taxon>Agaricomycotina</taxon>
        <taxon>Agaricomycetes</taxon>
        <taxon>Thelephorales</taxon>
        <taxon>Thelephoraceae</taxon>
        <taxon>Thelephora</taxon>
    </lineage>
</organism>
<dbReference type="SMART" id="SM00066">
    <property type="entry name" value="GAL4"/>
    <property type="match status" value="1"/>
</dbReference>
<dbReference type="PROSITE" id="PS50048">
    <property type="entry name" value="ZN2_CY6_FUNGAL_2"/>
    <property type="match status" value="1"/>
</dbReference>
<sequence length="533" mass="59089">MSHAYRMVTRPPNEPLPKGEACLVCRRKKKRCDGVRPVCGKCQSSRGGSECVYEDGGLVTLGSVGVPAEDATLVPPSPIVEFLNNNAGMGLNAADFEDPFAFDPTTLSESDMQVRFRLIFVSYRYEIGICGPLSKQQAIILGDKSGTFVHPFYVDFAHLFGCLIYQRKSPIQSFKPLEAGFFRMASESLAAVKESEDAFTYAQAHWLMAYGYLTQLHYPLAEKYLESCVRAVERNPAAFLPHLVLTKGPEDAEISEQSQDRTAFLASLIYYRTLLRIRVRDAKSGVPLEEPVNWLTAHNAERQLRILEGSSGGIMNHLDAQFSPELTGIYPHLFKMCPPMIRAATMLLALDSSILEGSFQHQALWFERTRALISKLRSHLDTLTDMHTQFSQAGDADGCLSLQCCTVIVLTHLALNYNLLGKHSMNTATVDDQTLCADTVNDLATVTQELRNESSMRRVHMYTGICWKKALSLCRREMSELILKHGITTGSSGYDPVAPHICNMKGCLLGHIALLTQAHQLHCALCFPSTLGG</sequence>
<accession>A0A9P6HCI4</accession>
<dbReference type="OrthoDB" id="39175at2759"/>
<feature type="domain" description="Zn(2)-C6 fungal-type" evidence="1">
    <location>
        <begin position="21"/>
        <end position="53"/>
    </location>
</feature>
<name>A0A9P6HCI4_9AGAM</name>
<dbReference type="Proteomes" id="UP000736335">
    <property type="component" value="Unassembled WGS sequence"/>
</dbReference>
<dbReference type="SUPFAM" id="SSF57701">
    <property type="entry name" value="Zn2/Cys6 DNA-binding domain"/>
    <property type="match status" value="1"/>
</dbReference>
<dbReference type="Pfam" id="PF00172">
    <property type="entry name" value="Zn_clus"/>
    <property type="match status" value="1"/>
</dbReference>
<evidence type="ECO:0000313" key="3">
    <source>
        <dbReference type="Proteomes" id="UP000736335"/>
    </source>
</evidence>
<dbReference type="PROSITE" id="PS00463">
    <property type="entry name" value="ZN2_CY6_FUNGAL_1"/>
    <property type="match status" value="1"/>
</dbReference>
<reference evidence="2" key="1">
    <citation type="journal article" date="2020" name="Nat. Commun.">
        <title>Large-scale genome sequencing of mycorrhizal fungi provides insights into the early evolution of symbiotic traits.</title>
        <authorList>
            <person name="Miyauchi S."/>
            <person name="Kiss E."/>
            <person name="Kuo A."/>
            <person name="Drula E."/>
            <person name="Kohler A."/>
            <person name="Sanchez-Garcia M."/>
            <person name="Morin E."/>
            <person name="Andreopoulos B."/>
            <person name="Barry K.W."/>
            <person name="Bonito G."/>
            <person name="Buee M."/>
            <person name="Carver A."/>
            <person name="Chen C."/>
            <person name="Cichocki N."/>
            <person name="Clum A."/>
            <person name="Culley D."/>
            <person name="Crous P.W."/>
            <person name="Fauchery L."/>
            <person name="Girlanda M."/>
            <person name="Hayes R.D."/>
            <person name="Keri Z."/>
            <person name="LaButti K."/>
            <person name="Lipzen A."/>
            <person name="Lombard V."/>
            <person name="Magnuson J."/>
            <person name="Maillard F."/>
            <person name="Murat C."/>
            <person name="Nolan M."/>
            <person name="Ohm R.A."/>
            <person name="Pangilinan J."/>
            <person name="Pereira M.F."/>
            <person name="Perotto S."/>
            <person name="Peter M."/>
            <person name="Pfister S."/>
            <person name="Riley R."/>
            <person name="Sitrit Y."/>
            <person name="Stielow J.B."/>
            <person name="Szollosi G."/>
            <person name="Zifcakova L."/>
            <person name="Stursova M."/>
            <person name="Spatafora J.W."/>
            <person name="Tedersoo L."/>
            <person name="Vaario L.M."/>
            <person name="Yamada A."/>
            <person name="Yan M."/>
            <person name="Wang P."/>
            <person name="Xu J."/>
            <person name="Bruns T."/>
            <person name="Baldrian P."/>
            <person name="Vilgalys R."/>
            <person name="Dunand C."/>
            <person name="Henrissat B."/>
            <person name="Grigoriev I.V."/>
            <person name="Hibbett D."/>
            <person name="Nagy L.G."/>
            <person name="Martin F.M."/>
        </authorList>
    </citation>
    <scope>NUCLEOTIDE SEQUENCE</scope>
    <source>
        <strain evidence="2">UH-Tt-Lm1</strain>
    </source>
</reference>
<protein>
    <recommendedName>
        <fullName evidence="1">Zn(2)-C6 fungal-type domain-containing protein</fullName>
    </recommendedName>
</protein>
<keyword evidence="3" id="KW-1185">Reference proteome</keyword>
<dbReference type="GO" id="GO:0008270">
    <property type="term" value="F:zinc ion binding"/>
    <property type="evidence" value="ECO:0007669"/>
    <property type="project" value="InterPro"/>
</dbReference>
<proteinExistence type="predicted"/>
<dbReference type="EMBL" id="WIUZ02000009">
    <property type="protein sequence ID" value="KAF9784058.1"/>
    <property type="molecule type" value="Genomic_DNA"/>
</dbReference>
<dbReference type="AlphaFoldDB" id="A0A9P6HCI4"/>
<comment type="caution">
    <text evidence="2">The sequence shown here is derived from an EMBL/GenBank/DDBJ whole genome shotgun (WGS) entry which is preliminary data.</text>
</comment>
<evidence type="ECO:0000313" key="2">
    <source>
        <dbReference type="EMBL" id="KAF9784058.1"/>
    </source>
</evidence>
<dbReference type="InterPro" id="IPR036864">
    <property type="entry name" value="Zn2-C6_fun-type_DNA-bd_sf"/>
</dbReference>
<gene>
    <name evidence="2" type="ORF">BJ322DRAFT_1021785</name>
</gene>
<dbReference type="InterPro" id="IPR001138">
    <property type="entry name" value="Zn2Cys6_DnaBD"/>
</dbReference>
<reference evidence="2" key="2">
    <citation type="submission" date="2020-11" db="EMBL/GenBank/DDBJ databases">
        <authorList>
            <consortium name="DOE Joint Genome Institute"/>
            <person name="Kuo A."/>
            <person name="Miyauchi S."/>
            <person name="Kiss E."/>
            <person name="Drula E."/>
            <person name="Kohler A."/>
            <person name="Sanchez-Garcia M."/>
            <person name="Andreopoulos B."/>
            <person name="Barry K.W."/>
            <person name="Bonito G."/>
            <person name="Buee M."/>
            <person name="Carver A."/>
            <person name="Chen C."/>
            <person name="Cichocki N."/>
            <person name="Clum A."/>
            <person name="Culley D."/>
            <person name="Crous P.W."/>
            <person name="Fauchery L."/>
            <person name="Girlanda M."/>
            <person name="Hayes R."/>
            <person name="Keri Z."/>
            <person name="Labutti K."/>
            <person name="Lipzen A."/>
            <person name="Lombard V."/>
            <person name="Magnuson J."/>
            <person name="Maillard F."/>
            <person name="Morin E."/>
            <person name="Murat C."/>
            <person name="Nolan M."/>
            <person name="Ohm R."/>
            <person name="Pangilinan J."/>
            <person name="Pereira M."/>
            <person name="Perotto S."/>
            <person name="Peter M."/>
            <person name="Riley R."/>
            <person name="Sitrit Y."/>
            <person name="Stielow B."/>
            <person name="Szollosi G."/>
            <person name="Zifcakova L."/>
            <person name="Stursova M."/>
            <person name="Spatafora J.W."/>
            <person name="Tedersoo L."/>
            <person name="Vaario L.-M."/>
            <person name="Yamada A."/>
            <person name="Yan M."/>
            <person name="Wang P."/>
            <person name="Xu J."/>
            <person name="Bruns T."/>
            <person name="Baldrian P."/>
            <person name="Vilgalys R."/>
            <person name="Henrissat B."/>
            <person name="Grigoriev I.V."/>
            <person name="Hibbett D."/>
            <person name="Nagy L.G."/>
            <person name="Martin F.M."/>
        </authorList>
    </citation>
    <scope>NUCLEOTIDE SEQUENCE</scope>
    <source>
        <strain evidence="2">UH-Tt-Lm1</strain>
    </source>
</reference>
<dbReference type="Gene3D" id="4.10.240.10">
    <property type="entry name" value="Zn(2)-C6 fungal-type DNA-binding domain"/>
    <property type="match status" value="1"/>
</dbReference>